<dbReference type="EMBL" id="WBSL01000002">
    <property type="protein sequence ID" value="MPY66629.1"/>
    <property type="molecule type" value="Genomic_DNA"/>
</dbReference>
<feature type="transmembrane region" description="Helical" evidence="6">
    <location>
        <begin position="172"/>
        <end position="191"/>
    </location>
</feature>
<dbReference type="AlphaFoldDB" id="A0A7X1NWE7"/>
<dbReference type="Pfam" id="PF07690">
    <property type="entry name" value="MFS_1"/>
    <property type="match status" value="1"/>
</dbReference>
<dbReference type="PANTHER" id="PTHR23513:SF6">
    <property type="entry name" value="MAJOR FACILITATOR SUPERFAMILY ASSOCIATED DOMAIN-CONTAINING PROTEIN"/>
    <property type="match status" value="1"/>
</dbReference>
<feature type="transmembrane region" description="Helical" evidence="6">
    <location>
        <begin position="283"/>
        <end position="303"/>
    </location>
</feature>
<keyword evidence="4 6" id="KW-1133">Transmembrane helix</keyword>
<comment type="caution">
    <text evidence="7">The sequence shown here is derived from an EMBL/GenBank/DDBJ whole genome shotgun (WGS) entry which is preliminary data.</text>
</comment>
<feature type="transmembrane region" description="Helical" evidence="6">
    <location>
        <begin position="309"/>
        <end position="331"/>
    </location>
</feature>
<sequence>MTHRPDRLWTRDFILWWLGAAGSALGQALAGIALSFLVLKVSGSSGQMGVNLALTLAPMLLSPLAGALADRLPLRLPLMLGNVGRGLIQLAVGWAALQGTVTVEALHLAALLTGLITAFYQPASLGVLPRLVPAAHLPRATGLMQGTNQTLALIGLIGGGALVSHFGSAPALLLDGAAFLLFAALLAFVRFPARPERAERTSVGADLRAGLRYVRSQPLLTLLPLIVLVVNASLAPLEMLLPARMLALGAGAQGFGLFFGALTGGMAAGSLFLAALGPRVNPALLSVLGFAGLGAGFLALSLTGTAGQMYTVAVLTGLALAATNVGISLTFQTRVQPEFYGRVGSLLSMAGVAGMPLTLLALAPVADRVPVAALFAGVGAVCALGALVWAGALRRSPALPAPSAPSYPGA</sequence>
<feature type="transmembrane region" description="Helical" evidence="6">
    <location>
        <begin position="50"/>
        <end position="69"/>
    </location>
</feature>
<dbReference type="Proteomes" id="UP000484842">
    <property type="component" value="Unassembled WGS sequence"/>
</dbReference>
<feature type="transmembrane region" description="Helical" evidence="6">
    <location>
        <begin position="255"/>
        <end position="276"/>
    </location>
</feature>
<feature type="transmembrane region" description="Helical" evidence="6">
    <location>
        <begin position="218"/>
        <end position="235"/>
    </location>
</feature>
<feature type="transmembrane region" description="Helical" evidence="6">
    <location>
        <begin position="371"/>
        <end position="393"/>
    </location>
</feature>
<proteinExistence type="predicted"/>
<accession>A0A7X1NWE7</accession>
<keyword evidence="2" id="KW-1003">Cell membrane</keyword>
<name>A0A7X1NWE7_9DEIO</name>
<gene>
    <name evidence="7" type="ORF">F8S09_07965</name>
</gene>
<dbReference type="GO" id="GO:0022857">
    <property type="term" value="F:transmembrane transporter activity"/>
    <property type="evidence" value="ECO:0007669"/>
    <property type="project" value="InterPro"/>
</dbReference>
<evidence type="ECO:0000256" key="2">
    <source>
        <dbReference type="ARBA" id="ARBA00022475"/>
    </source>
</evidence>
<reference evidence="7 8" key="1">
    <citation type="submission" date="2019-10" db="EMBL/GenBank/DDBJ databases">
        <title>Deinococcus sp. isolated from soil.</title>
        <authorList>
            <person name="Li Y."/>
            <person name="Wang J."/>
        </authorList>
    </citation>
    <scope>NUCLEOTIDE SEQUENCE [LARGE SCALE GENOMIC DNA]</scope>
    <source>
        <strain evidence="7 8">SDU3-2</strain>
    </source>
</reference>
<comment type="subcellular location">
    <subcellularLocation>
        <location evidence="1">Cell membrane</location>
        <topology evidence="1">Multi-pass membrane protein</topology>
    </subcellularLocation>
</comment>
<dbReference type="SUPFAM" id="SSF103473">
    <property type="entry name" value="MFS general substrate transporter"/>
    <property type="match status" value="1"/>
</dbReference>
<keyword evidence="5 6" id="KW-0472">Membrane</keyword>
<dbReference type="InterPro" id="IPR011701">
    <property type="entry name" value="MFS"/>
</dbReference>
<feature type="transmembrane region" description="Helical" evidence="6">
    <location>
        <begin position="14"/>
        <end position="38"/>
    </location>
</feature>
<evidence type="ECO:0000256" key="6">
    <source>
        <dbReference type="SAM" id="Phobius"/>
    </source>
</evidence>
<dbReference type="InterPro" id="IPR036259">
    <property type="entry name" value="MFS_trans_sf"/>
</dbReference>
<protein>
    <submittedName>
        <fullName evidence="7">MFS transporter</fullName>
    </submittedName>
</protein>
<keyword evidence="3 6" id="KW-0812">Transmembrane</keyword>
<dbReference type="PANTHER" id="PTHR23513">
    <property type="entry name" value="INTEGRAL MEMBRANE EFFLUX PROTEIN-RELATED"/>
    <property type="match status" value="1"/>
</dbReference>
<keyword evidence="8" id="KW-1185">Reference proteome</keyword>
<evidence type="ECO:0000256" key="4">
    <source>
        <dbReference type="ARBA" id="ARBA00022989"/>
    </source>
</evidence>
<dbReference type="RefSeq" id="WP_152870870.1">
    <property type="nucleotide sequence ID" value="NZ_WBSL01000002.1"/>
</dbReference>
<dbReference type="GO" id="GO:0005886">
    <property type="term" value="C:plasma membrane"/>
    <property type="evidence" value="ECO:0007669"/>
    <property type="project" value="UniProtKB-SubCell"/>
</dbReference>
<evidence type="ECO:0000256" key="1">
    <source>
        <dbReference type="ARBA" id="ARBA00004651"/>
    </source>
</evidence>
<evidence type="ECO:0000256" key="3">
    <source>
        <dbReference type="ARBA" id="ARBA00022692"/>
    </source>
</evidence>
<evidence type="ECO:0000313" key="8">
    <source>
        <dbReference type="Proteomes" id="UP000484842"/>
    </source>
</evidence>
<evidence type="ECO:0000256" key="5">
    <source>
        <dbReference type="ARBA" id="ARBA00023136"/>
    </source>
</evidence>
<organism evidence="7 8">
    <name type="scientific">Deinococcus terrestris</name>
    <dbReference type="NCBI Taxonomy" id="2651870"/>
    <lineage>
        <taxon>Bacteria</taxon>
        <taxon>Thermotogati</taxon>
        <taxon>Deinococcota</taxon>
        <taxon>Deinococci</taxon>
        <taxon>Deinococcales</taxon>
        <taxon>Deinococcaceae</taxon>
        <taxon>Deinococcus</taxon>
    </lineage>
</organism>
<evidence type="ECO:0000313" key="7">
    <source>
        <dbReference type="EMBL" id="MPY66629.1"/>
    </source>
</evidence>
<dbReference type="CDD" id="cd06173">
    <property type="entry name" value="MFS_MefA_like"/>
    <property type="match status" value="1"/>
</dbReference>
<dbReference type="Gene3D" id="1.20.1250.20">
    <property type="entry name" value="MFS general substrate transporter like domains"/>
    <property type="match status" value="2"/>
</dbReference>
<feature type="transmembrane region" description="Helical" evidence="6">
    <location>
        <begin position="343"/>
        <end position="365"/>
    </location>
</feature>